<evidence type="ECO:0000256" key="6">
    <source>
        <dbReference type="ARBA" id="ARBA00047665"/>
    </source>
</evidence>
<evidence type="ECO:0000256" key="2">
    <source>
        <dbReference type="ARBA" id="ARBA00012616"/>
    </source>
</evidence>
<dbReference type="InterPro" id="IPR029043">
    <property type="entry name" value="GcvT/YgfZ_C"/>
</dbReference>
<dbReference type="InterPro" id="IPR028896">
    <property type="entry name" value="GcvT/YgfZ/DmdA"/>
</dbReference>
<evidence type="ECO:0000313" key="11">
    <source>
        <dbReference type="EMBL" id="KEZ77558.1"/>
    </source>
</evidence>
<comment type="caution">
    <text evidence="11">The sequence shown here is derived from an EMBL/GenBank/DDBJ whole genome shotgun (WGS) entry which is preliminary data.</text>
</comment>
<dbReference type="FunFam" id="3.30.70.1400:FF:000001">
    <property type="entry name" value="Aminomethyltransferase"/>
    <property type="match status" value="1"/>
</dbReference>
<dbReference type="PANTHER" id="PTHR43757:SF2">
    <property type="entry name" value="AMINOMETHYLTRANSFERASE, MITOCHONDRIAL"/>
    <property type="match status" value="1"/>
</dbReference>
<dbReference type="Gene3D" id="4.10.1250.10">
    <property type="entry name" value="Aminomethyltransferase fragment"/>
    <property type="match status" value="1"/>
</dbReference>
<keyword evidence="4 7" id="KW-0808">Transferase</keyword>
<dbReference type="InterPro" id="IPR006223">
    <property type="entry name" value="GcvT"/>
</dbReference>
<dbReference type="FunFam" id="4.10.1250.10:FF:000001">
    <property type="entry name" value="Aminomethyltransferase"/>
    <property type="match status" value="1"/>
</dbReference>
<dbReference type="STRING" id="1304275.C41B8_09276"/>
<dbReference type="Pfam" id="PF01571">
    <property type="entry name" value="GCV_T"/>
    <property type="match status" value="1"/>
</dbReference>
<dbReference type="GO" id="GO:0004047">
    <property type="term" value="F:aminomethyltransferase activity"/>
    <property type="evidence" value="ECO:0007669"/>
    <property type="project" value="UniProtKB-UniRule"/>
</dbReference>
<sequence>MANQTPLYDEHVAAGAKLVDFAGWDMPINYGSQIAEHNTVRESAGMFDVSHMRPVDIEGAEARDLLRHVLANDVAKIDEVGRAFYTCMLNTRGGVIDDLIVYHLGENWYRIVVNAATATKDMAWITSQAEEFDASVTSRDDLAIIAVQGPKARELTKDILDDDLAAEAMELKPFRAAAAGKWSVGRTGYTGEDGFEIVLPDDSAVEIWRALQDVGVAPIGLGARDTLRLEAGLNLYGQDMDEDTSPLESGLGWTVAFEPADREFIGRNSLEHIREHGEAKKMVGLLLEGRGVMRHGAAVRAAGDEATEAEDAAGEVTSGSFAPTLGRSIALARVPADWSDTVEVLLRGKWVSARIVKYPFVRNGKIRVDI</sequence>
<evidence type="ECO:0000256" key="5">
    <source>
        <dbReference type="ARBA" id="ARBA00031395"/>
    </source>
</evidence>
<name>A0A084ILH4_SALHC</name>
<gene>
    <name evidence="7" type="primary">gcvT</name>
    <name evidence="11" type="ORF">C41B8_09276</name>
</gene>
<dbReference type="GO" id="GO:0019464">
    <property type="term" value="P:glycine decarboxylation via glycine cleavage system"/>
    <property type="evidence" value="ECO:0007669"/>
    <property type="project" value="UniProtKB-UniRule"/>
</dbReference>
<dbReference type="Pfam" id="PF08669">
    <property type="entry name" value="GCV_T_C"/>
    <property type="match status" value="1"/>
</dbReference>
<dbReference type="Proteomes" id="UP000028302">
    <property type="component" value="Unassembled WGS sequence"/>
</dbReference>
<dbReference type="GO" id="GO:0005960">
    <property type="term" value="C:glycine cleavage complex"/>
    <property type="evidence" value="ECO:0007669"/>
    <property type="project" value="InterPro"/>
</dbReference>
<keyword evidence="12" id="KW-1185">Reference proteome</keyword>
<feature type="binding site" evidence="8">
    <location>
        <position position="196"/>
    </location>
    <ligand>
        <name>substrate</name>
    </ligand>
</feature>
<dbReference type="InterPro" id="IPR013977">
    <property type="entry name" value="GcvT_C"/>
</dbReference>
<protein>
    <recommendedName>
        <fullName evidence="2 7">Aminomethyltransferase</fullName>
        <ecNumber evidence="2 7">2.1.2.10</ecNumber>
    </recommendedName>
    <alternativeName>
        <fullName evidence="5 7">Glycine cleavage system T protein</fullName>
    </alternativeName>
</protein>
<comment type="similarity">
    <text evidence="1 7">Belongs to the GcvT family.</text>
</comment>
<keyword evidence="3 7" id="KW-0032">Aminotransferase</keyword>
<evidence type="ECO:0000256" key="7">
    <source>
        <dbReference type="HAMAP-Rule" id="MF_00259"/>
    </source>
</evidence>
<accession>A0A084ILH4</accession>
<evidence type="ECO:0000313" key="12">
    <source>
        <dbReference type="Proteomes" id="UP000028302"/>
    </source>
</evidence>
<dbReference type="Gene3D" id="3.30.70.1400">
    <property type="entry name" value="Aminomethyltransferase beta-barrel domains"/>
    <property type="match status" value="1"/>
</dbReference>
<evidence type="ECO:0000256" key="8">
    <source>
        <dbReference type="PIRSR" id="PIRSR006487-1"/>
    </source>
</evidence>
<dbReference type="NCBIfam" id="NF001567">
    <property type="entry name" value="PRK00389.1"/>
    <property type="match status" value="1"/>
</dbReference>
<dbReference type="NCBIfam" id="TIGR00528">
    <property type="entry name" value="gcvT"/>
    <property type="match status" value="1"/>
</dbReference>
<evidence type="ECO:0000259" key="9">
    <source>
        <dbReference type="Pfam" id="PF01571"/>
    </source>
</evidence>
<dbReference type="SUPFAM" id="SSF103025">
    <property type="entry name" value="Folate-binding domain"/>
    <property type="match status" value="1"/>
</dbReference>
<dbReference type="PATRIC" id="fig|1304275.5.peg.1888"/>
<dbReference type="OrthoDB" id="9774591at2"/>
<dbReference type="EC" id="2.1.2.10" evidence="2 7"/>
<dbReference type="Gene3D" id="2.40.30.110">
    <property type="entry name" value="Aminomethyltransferase beta-barrel domains"/>
    <property type="match status" value="1"/>
</dbReference>
<evidence type="ECO:0000256" key="4">
    <source>
        <dbReference type="ARBA" id="ARBA00022679"/>
    </source>
</evidence>
<dbReference type="EMBL" id="APNK01000011">
    <property type="protein sequence ID" value="KEZ77558.1"/>
    <property type="molecule type" value="Genomic_DNA"/>
</dbReference>
<dbReference type="PIRSF" id="PIRSF006487">
    <property type="entry name" value="GcvT"/>
    <property type="match status" value="1"/>
</dbReference>
<dbReference type="InterPro" id="IPR006222">
    <property type="entry name" value="GCVT_N"/>
</dbReference>
<dbReference type="RefSeq" id="WP_037336959.1">
    <property type="nucleotide sequence ID" value="NZ_APNK01000011.1"/>
</dbReference>
<feature type="domain" description="Aminomethyltransferase C-terminal" evidence="10">
    <location>
        <begin position="280"/>
        <end position="361"/>
    </location>
</feature>
<dbReference type="GO" id="GO:0005829">
    <property type="term" value="C:cytosol"/>
    <property type="evidence" value="ECO:0007669"/>
    <property type="project" value="TreeGrafter"/>
</dbReference>
<dbReference type="eggNOG" id="COG0404">
    <property type="taxonomic scope" value="Bacteria"/>
</dbReference>
<evidence type="ECO:0000256" key="1">
    <source>
        <dbReference type="ARBA" id="ARBA00008609"/>
    </source>
</evidence>
<dbReference type="InterPro" id="IPR022903">
    <property type="entry name" value="GcvT_bac"/>
</dbReference>
<comment type="catalytic activity">
    <reaction evidence="6 7">
        <text>N(6)-[(R)-S(8)-aminomethyldihydrolipoyl]-L-lysyl-[protein] + (6S)-5,6,7,8-tetrahydrofolate = N(6)-[(R)-dihydrolipoyl]-L-lysyl-[protein] + (6R)-5,10-methylene-5,6,7,8-tetrahydrofolate + NH4(+)</text>
        <dbReference type="Rhea" id="RHEA:16945"/>
        <dbReference type="Rhea" id="RHEA-COMP:10475"/>
        <dbReference type="Rhea" id="RHEA-COMP:10492"/>
        <dbReference type="ChEBI" id="CHEBI:15636"/>
        <dbReference type="ChEBI" id="CHEBI:28938"/>
        <dbReference type="ChEBI" id="CHEBI:57453"/>
        <dbReference type="ChEBI" id="CHEBI:83100"/>
        <dbReference type="ChEBI" id="CHEBI:83143"/>
        <dbReference type="EC" id="2.1.2.10"/>
    </reaction>
</comment>
<comment type="function">
    <text evidence="7">The glycine cleavage system catalyzes the degradation of glycine.</text>
</comment>
<proteinExistence type="inferred from homology"/>
<reference evidence="11 12" key="1">
    <citation type="submission" date="2013-03" db="EMBL/GenBank/DDBJ databases">
        <title>Salinisphaera hydrothermalis C41B8 Genome Sequencing.</title>
        <authorList>
            <person name="Li C."/>
            <person name="Lai Q."/>
            <person name="Shao Z."/>
        </authorList>
    </citation>
    <scope>NUCLEOTIDE SEQUENCE [LARGE SCALE GENOMIC DNA]</scope>
    <source>
        <strain evidence="11 12">C41B8</strain>
    </source>
</reference>
<dbReference type="InterPro" id="IPR027266">
    <property type="entry name" value="TrmE/GcvT-like"/>
</dbReference>
<feature type="domain" description="GCVT N-terminal" evidence="9">
    <location>
        <begin position="7"/>
        <end position="257"/>
    </location>
</feature>
<evidence type="ECO:0000256" key="3">
    <source>
        <dbReference type="ARBA" id="ARBA00022576"/>
    </source>
</evidence>
<comment type="subunit">
    <text evidence="7">The glycine cleavage system is composed of four proteins: P, T, L and H.</text>
</comment>
<dbReference type="HAMAP" id="MF_00259">
    <property type="entry name" value="GcvT"/>
    <property type="match status" value="1"/>
</dbReference>
<organism evidence="11 12">
    <name type="scientific">Salinisphaera hydrothermalis (strain C41B8)</name>
    <dbReference type="NCBI Taxonomy" id="1304275"/>
    <lineage>
        <taxon>Bacteria</taxon>
        <taxon>Pseudomonadati</taxon>
        <taxon>Pseudomonadota</taxon>
        <taxon>Gammaproteobacteria</taxon>
        <taxon>Salinisphaerales</taxon>
        <taxon>Salinisphaeraceae</taxon>
        <taxon>Salinisphaera</taxon>
    </lineage>
</organism>
<dbReference type="Gene3D" id="3.30.1360.120">
    <property type="entry name" value="Probable tRNA modification gtpase trme, domain 1"/>
    <property type="match status" value="1"/>
</dbReference>
<dbReference type="GO" id="GO:0008483">
    <property type="term" value="F:transaminase activity"/>
    <property type="evidence" value="ECO:0007669"/>
    <property type="project" value="UniProtKB-KW"/>
</dbReference>
<dbReference type="PANTHER" id="PTHR43757">
    <property type="entry name" value="AMINOMETHYLTRANSFERASE"/>
    <property type="match status" value="1"/>
</dbReference>
<evidence type="ECO:0000259" key="10">
    <source>
        <dbReference type="Pfam" id="PF08669"/>
    </source>
</evidence>
<dbReference type="AlphaFoldDB" id="A0A084ILH4"/>
<dbReference type="SUPFAM" id="SSF101790">
    <property type="entry name" value="Aminomethyltransferase beta-barrel domain"/>
    <property type="match status" value="1"/>
</dbReference>